<dbReference type="Proteomes" id="UP000283469">
    <property type="component" value="Unassembled WGS sequence"/>
</dbReference>
<dbReference type="EMBL" id="QVRA01000007">
    <property type="protein sequence ID" value="RJG55115.1"/>
    <property type="molecule type" value="Genomic_DNA"/>
</dbReference>
<comment type="caution">
    <text evidence="1">The sequence shown here is derived from an EMBL/GenBank/DDBJ whole genome shotgun (WGS) entry which is preliminary data.</text>
</comment>
<organism evidence="1 2">
    <name type="scientific">Sphingobium terrigena</name>
    <dbReference type="NCBI Taxonomy" id="2304063"/>
    <lineage>
        <taxon>Bacteria</taxon>
        <taxon>Pseudomonadati</taxon>
        <taxon>Pseudomonadota</taxon>
        <taxon>Alphaproteobacteria</taxon>
        <taxon>Sphingomonadales</taxon>
        <taxon>Sphingomonadaceae</taxon>
        <taxon>Sphingobium</taxon>
    </lineage>
</organism>
<reference evidence="1 2" key="1">
    <citation type="submission" date="2018-08" db="EMBL/GenBank/DDBJ databases">
        <title>Sphingobium sp. EO9.</title>
        <authorList>
            <person name="Park Y."/>
            <person name="Kim K.H."/>
            <person name="Jeon C.O."/>
        </authorList>
    </citation>
    <scope>NUCLEOTIDE SEQUENCE [LARGE SCALE GENOMIC DNA]</scope>
    <source>
        <strain evidence="1 2">EO9</strain>
    </source>
</reference>
<dbReference type="AlphaFoldDB" id="A0A418YT97"/>
<name>A0A418YT97_9SPHN</name>
<accession>A0A418YT97</accession>
<evidence type="ECO:0000313" key="1">
    <source>
        <dbReference type="EMBL" id="RJG55115.1"/>
    </source>
</evidence>
<protein>
    <submittedName>
        <fullName evidence="1">Uncharacterized protein</fullName>
    </submittedName>
</protein>
<gene>
    <name evidence="1" type="ORF">D0Z70_09855</name>
</gene>
<keyword evidence="2" id="KW-1185">Reference proteome</keyword>
<sequence length="100" mass="11259">MNDRPIASNIACIMLEGILVWITDLCGWNVSTADIYRQYLRAIGSRCQFHDSAAFDLEVPIAPSHPYTKLYPHGVAGVHNMIQCLVERQADQFGRILPFP</sequence>
<evidence type="ECO:0000313" key="2">
    <source>
        <dbReference type="Proteomes" id="UP000283469"/>
    </source>
</evidence>
<proteinExistence type="predicted"/>